<evidence type="ECO:0000256" key="5">
    <source>
        <dbReference type="ARBA" id="ARBA00023125"/>
    </source>
</evidence>
<evidence type="ECO:0000256" key="2">
    <source>
        <dbReference type="ARBA" id="ARBA00022723"/>
    </source>
</evidence>
<dbReference type="GO" id="GO:0003677">
    <property type="term" value="F:DNA binding"/>
    <property type="evidence" value="ECO:0007669"/>
    <property type="project" value="UniProtKB-KW"/>
</dbReference>
<feature type="domain" description="hAT-like transposase RNase-H fold" evidence="8">
    <location>
        <begin position="429"/>
        <end position="501"/>
    </location>
</feature>
<dbReference type="OrthoDB" id="1607513at2759"/>
<keyword evidence="6" id="KW-0539">Nucleus</keyword>
<evidence type="ECO:0000256" key="4">
    <source>
        <dbReference type="ARBA" id="ARBA00022833"/>
    </source>
</evidence>
<dbReference type="PANTHER" id="PTHR46481:SF10">
    <property type="entry name" value="ZINC FINGER BED DOMAIN-CONTAINING PROTEIN 39"/>
    <property type="match status" value="1"/>
</dbReference>
<dbReference type="PANTHER" id="PTHR46481">
    <property type="entry name" value="ZINC FINGER BED DOMAIN-CONTAINING PROTEIN 4"/>
    <property type="match status" value="1"/>
</dbReference>
<keyword evidence="3" id="KW-0863">Zinc-finger</keyword>
<dbReference type="GO" id="GO:0005634">
    <property type="term" value="C:nucleus"/>
    <property type="evidence" value="ECO:0007669"/>
    <property type="project" value="UniProtKB-SubCell"/>
</dbReference>
<evidence type="ECO:0000259" key="8">
    <source>
        <dbReference type="Pfam" id="PF14372"/>
    </source>
</evidence>
<evidence type="ECO:0000313" key="10">
    <source>
        <dbReference type="Proteomes" id="UP000663879"/>
    </source>
</evidence>
<dbReference type="InterPro" id="IPR012337">
    <property type="entry name" value="RNaseH-like_sf"/>
</dbReference>
<dbReference type="SUPFAM" id="SSF53098">
    <property type="entry name" value="Ribonuclease H-like"/>
    <property type="match status" value="1"/>
</dbReference>
<organism evidence="9 10">
    <name type="scientific">Brachionus calyciflorus</name>
    <dbReference type="NCBI Taxonomy" id="104777"/>
    <lineage>
        <taxon>Eukaryota</taxon>
        <taxon>Metazoa</taxon>
        <taxon>Spiralia</taxon>
        <taxon>Gnathifera</taxon>
        <taxon>Rotifera</taxon>
        <taxon>Eurotatoria</taxon>
        <taxon>Monogononta</taxon>
        <taxon>Pseudotrocha</taxon>
        <taxon>Ploima</taxon>
        <taxon>Brachionidae</taxon>
        <taxon>Brachionus</taxon>
    </lineage>
</organism>
<dbReference type="Proteomes" id="UP000663879">
    <property type="component" value="Unassembled WGS sequence"/>
</dbReference>
<dbReference type="Pfam" id="PF14372">
    <property type="entry name" value="hAT-like_RNase-H"/>
    <property type="match status" value="1"/>
</dbReference>
<feature type="compositionally biased region" description="Low complexity" evidence="7">
    <location>
        <begin position="45"/>
        <end position="71"/>
    </location>
</feature>
<gene>
    <name evidence="9" type="ORF">OXX778_LOCUS19660</name>
</gene>
<dbReference type="InterPro" id="IPR052035">
    <property type="entry name" value="ZnF_BED_domain_contain"/>
</dbReference>
<keyword evidence="2" id="KW-0479">Metal-binding</keyword>
<dbReference type="GO" id="GO:0008270">
    <property type="term" value="F:zinc ion binding"/>
    <property type="evidence" value="ECO:0007669"/>
    <property type="project" value="UniProtKB-KW"/>
</dbReference>
<feature type="region of interest" description="Disordered" evidence="7">
    <location>
        <begin position="521"/>
        <end position="541"/>
    </location>
</feature>
<dbReference type="EMBL" id="CAJNOC010006073">
    <property type="protein sequence ID" value="CAF1069647.1"/>
    <property type="molecule type" value="Genomic_DNA"/>
</dbReference>
<keyword evidence="10" id="KW-1185">Reference proteome</keyword>
<keyword evidence="5" id="KW-0238">DNA-binding</keyword>
<proteinExistence type="predicted"/>
<sequence length="541" mass="62080">MASDEESSSYSSTDSDDGSNESFSTTDLSDTDTELNHRTSSPPVQSSSTLLSQNLSDNSISSPNLPSTSSTEGSIGSLNSRKRKSKTNEDSDTIVKEHLDVIKKTFVIEGDGTFCKFVLPNQAVCNRKYSVNTCTSSLKYHLLHEHGFVFKNSDSNKKKIKLDVDQKLVEWIIDDLQPLKVGEAPKFIEFVNALDPSYKIPCLSKIEYLIDNYFEKSLQSIKEKIQQIKNKFHVTTDIWTSSPGDPYISVTLHFIDNQNKLKHLLLDMRHFPGVHDYITISDMLDKIFKDYGIKHKIYSITSDNASNMIKAFSRLKKKYEREGIHVVHIRCFAHILHLVVSQFLKDAYVSKTVKKLRSLFKKIKRKTLKRTLKALCVVNQEPELCVKLDPDLELNHLSLSDDEWNSLSQIKEILEPFKKATLDLSGDSLTASHLFPIMDHLNKHLKKFFLKRDFASYKPAFEKTIAKFNKYWDEIESFALNAHILDPRFKLSLIERSKKSSCKIFLKRMLNEIDEQNNTNLEQINNNNSDSNKKPYSLIET</sequence>
<protein>
    <recommendedName>
        <fullName evidence="8">hAT-like transposase RNase-H fold domain-containing protein</fullName>
    </recommendedName>
</protein>
<keyword evidence="4" id="KW-0862">Zinc</keyword>
<reference evidence="9" key="1">
    <citation type="submission" date="2021-02" db="EMBL/GenBank/DDBJ databases">
        <authorList>
            <person name="Nowell W R."/>
        </authorList>
    </citation>
    <scope>NUCLEOTIDE SEQUENCE</scope>
    <source>
        <strain evidence="9">Ploen Becks lab</strain>
    </source>
</reference>
<evidence type="ECO:0000256" key="3">
    <source>
        <dbReference type="ARBA" id="ARBA00022771"/>
    </source>
</evidence>
<accession>A0A814LX90</accession>
<dbReference type="AlphaFoldDB" id="A0A814LX90"/>
<name>A0A814LX90_9BILA</name>
<evidence type="ECO:0000256" key="7">
    <source>
        <dbReference type="SAM" id="MobiDB-lite"/>
    </source>
</evidence>
<feature type="region of interest" description="Disordered" evidence="7">
    <location>
        <begin position="1"/>
        <end position="91"/>
    </location>
</feature>
<evidence type="ECO:0000313" key="9">
    <source>
        <dbReference type="EMBL" id="CAF1069647.1"/>
    </source>
</evidence>
<comment type="subcellular location">
    <subcellularLocation>
        <location evidence="1">Nucleus</location>
    </subcellularLocation>
</comment>
<dbReference type="InterPro" id="IPR025525">
    <property type="entry name" value="hAT-like_transposase_RNase-H"/>
</dbReference>
<evidence type="ECO:0000256" key="6">
    <source>
        <dbReference type="ARBA" id="ARBA00023242"/>
    </source>
</evidence>
<evidence type="ECO:0000256" key="1">
    <source>
        <dbReference type="ARBA" id="ARBA00004123"/>
    </source>
</evidence>
<comment type="caution">
    <text evidence="9">The sequence shown here is derived from an EMBL/GenBank/DDBJ whole genome shotgun (WGS) entry which is preliminary data.</text>
</comment>